<name>A0ACC0WI25_9STRA</name>
<evidence type="ECO:0000313" key="2">
    <source>
        <dbReference type="Proteomes" id="UP001163321"/>
    </source>
</evidence>
<gene>
    <name evidence="1" type="ORF">PsorP6_012886</name>
</gene>
<evidence type="ECO:0000313" key="1">
    <source>
        <dbReference type="EMBL" id="KAI9917701.1"/>
    </source>
</evidence>
<dbReference type="Proteomes" id="UP001163321">
    <property type="component" value="Chromosome 13"/>
</dbReference>
<proteinExistence type="predicted"/>
<accession>A0ACC0WI25</accession>
<comment type="caution">
    <text evidence="1">The sequence shown here is derived from an EMBL/GenBank/DDBJ whole genome shotgun (WGS) entry which is preliminary data.</text>
</comment>
<sequence length="440" mass="48205">MALFFGYFAAFYVLNEMARMYSFAHSSIATVGAFLHLAFRFDFLFSVVMLVPPVPLLLLSALLFLNIVRMHMMYSKGFSDVVSASSQYAFSLAAVLGGVGGVGCGWLFHLFTTFESTAGFLSYVTTFDLLRGKVGTGVVTYAFYLAAVCGSMCAGGVTYCIVRRLTIVVGGLTSVVGGLTSVVGMLCVSYVPSSANYVVLYEADRMIDMGFEPQLVAVFENMGSMLKSENENDGETTDVGQWRERRDQATPPFPCDHHILSAHSVPVPRSRKEKVVDGAEIIMFENIKKECDAVAKFLTSEGFRSYHTKLKVIVLDTDFGPASKVLGTLLVEHDSDTIIVYGDDDRHYPPQLSERVLYYTHKYPNDAIAVLGGWISAEDRFYCGRSLAVGLNSVSFVGGAGGVAVKRKFYGLGKATLPVFQVANMSKACFLEMITIYLIY</sequence>
<keyword evidence="2" id="KW-1185">Reference proteome</keyword>
<reference evidence="1 2" key="1">
    <citation type="journal article" date="2022" name="bioRxiv">
        <title>The genome of the oomycete Peronosclerospora sorghi, a cosmopolitan pathogen of maize and sorghum, is inflated with dispersed pseudogenes.</title>
        <authorList>
            <person name="Fletcher K."/>
            <person name="Martin F."/>
            <person name="Isakeit T."/>
            <person name="Cavanaugh K."/>
            <person name="Magill C."/>
            <person name="Michelmore R."/>
        </authorList>
    </citation>
    <scope>NUCLEOTIDE SEQUENCE [LARGE SCALE GENOMIC DNA]</scope>
    <source>
        <strain evidence="1">P6</strain>
    </source>
</reference>
<dbReference type="EMBL" id="CM047592">
    <property type="protein sequence ID" value="KAI9917701.1"/>
    <property type="molecule type" value="Genomic_DNA"/>
</dbReference>
<protein>
    <submittedName>
        <fullName evidence="1">Uncharacterized protein</fullName>
    </submittedName>
</protein>
<organism evidence="1 2">
    <name type="scientific">Peronosclerospora sorghi</name>
    <dbReference type="NCBI Taxonomy" id="230839"/>
    <lineage>
        <taxon>Eukaryota</taxon>
        <taxon>Sar</taxon>
        <taxon>Stramenopiles</taxon>
        <taxon>Oomycota</taxon>
        <taxon>Peronosporomycetes</taxon>
        <taxon>Peronosporales</taxon>
        <taxon>Peronosporaceae</taxon>
        <taxon>Peronosclerospora</taxon>
    </lineage>
</organism>